<organism evidence="1 2">
    <name type="scientific">Paraburkholderia ultramafica</name>
    <dbReference type="NCBI Taxonomy" id="1544867"/>
    <lineage>
        <taxon>Bacteria</taxon>
        <taxon>Pseudomonadati</taxon>
        <taxon>Pseudomonadota</taxon>
        <taxon>Betaproteobacteria</taxon>
        <taxon>Burkholderiales</taxon>
        <taxon>Burkholderiaceae</taxon>
        <taxon>Paraburkholderia</taxon>
    </lineage>
</organism>
<evidence type="ECO:0000313" key="2">
    <source>
        <dbReference type="Proteomes" id="UP000494365"/>
    </source>
</evidence>
<proteinExistence type="predicted"/>
<evidence type="ECO:0000313" key="1">
    <source>
        <dbReference type="EMBL" id="CAB3809603.1"/>
    </source>
</evidence>
<keyword evidence="2" id="KW-1185">Reference proteome</keyword>
<sequence>MYTGVQWTGSLNPSETKKWFTFNWNPAGHVVWYMMPTSVNTTVPELQWSVAVERASPTACTYWITVQNLTNTAVTFEGRYAVLS</sequence>
<name>A0A6S7BQN2_9BURK</name>
<protein>
    <submittedName>
        <fullName evidence="1">Uncharacterized protein</fullName>
    </submittedName>
</protein>
<gene>
    <name evidence="1" type="ORF">LMG28614_07081</name>
</gene>
<accession>A0A6S7BQN2</accession>
<reference evidence="1 2" key="1">
    <citation type="submission" date="2020-04" db="EMBL/GenBank/DDBJ databases">
        <authorList>
            <person name="De Canck E."/>
        </authorList>
    </citation>
    <scope>NUCLEOTIDE SEQUENCE [LARGE SCALE GENOMIC DNA]</scope>
    <source>
        <strain evidence="1 2">LMG 28614</strain>
    </source>
</reference>
<dbReference type="EMBL" id="CADIKK010000077">
    <property type="protein sequence ID" value="CAB3809603.1"/>
    <property type="molecule type" value="Genomic_DNA"/>
</dbReference>
<dbReference type="AlphaFoldDB" id="A0A6S7BQN2"/>
<dbReference type="Proteomes" id="UP000494365">
    <property type="component" value="Unassembled WGS sequence"/>
</dbReference>